<proteinExistence type="predicted"/>
<dbReference type="AlphaFoldDB" id="A0A8X6L5F7"/>
<dbReference type="OrthoDB" id="8063408at2759"/>
<comment type="caution">
    <text evidence="1">The sequence shown here is derived from an EMBL/GenBank/DDBJ whole genome shotgun (WGS) entry which is preliminary data.</text>
</comment>
<accession>A0A8X6L5F7</accession>
<name>A0A8X6L5F7_TRICU</name>
<organism evidence="1 2">
    <name type="scientific">Trichonephila clavata</name>
    <name type="common">Joro spider</name>
    <name type="synonym">Nephila clavata</name>
    <dbReference type="NCBI Taxonomy" id="2740835"/>
    <lineage>
        <taxon>Eukaryota</taxon>
        <taxon>Metazoa</taxon>
        <taxon>Ecdysozoa</taxon>
        <taxon>Arthropoda</taxon>
        <taxon>Chelicerata</taxon>
        <taxon>Arachnida</taxon>
        <taxon>Araneae</taxon>
        <taxon>Araneomorphae</taxon>
        <taxon>Entelegynae</taxon>
        <taxon>Araneoidea</taxon>
        <taxon>Nephilidae</taxon>
        <taxon>Trichonephila</taxon>
    </lineage>
</organism>
<dbReference type="Proteomes" id="UP000887116">
    <property type="component" value="Unassembled WGS sequence"/>
</dbReference>
<gene>
    <name evidence="1" type="primary">20200932</name>
    <name evidence="1" type="ORF">TNCT_382281</name>
</gene>
<evidence type="ECO:0000313" key="1">
    <source>
        <dbReference type="EMBL" id="GFQ97174.1"/>
    </source>
</evidence>
<dbReference type="PANTHER" id="PTHR46114:SF1">
    <property type="entry name" value="ZAD DOMAIN-CONTAINING PROTEIN"/>
    <property type="match status" value="1"/>
</dbReference>
<keyword evidence="2" id="KW-1185">Reference proteome</keyword>
<dbReference type="PANTHER" id="PTHR46114">
    <property type="entry name" value="APPLE DOMAIN-CONTAINING PROTEIN"/>
    <property type="match status" value="1"/>
</dbReference>
<reference evidence="1" key="1">
    <citation type="submission" date="2020-07" db="EMBL/GenBank/DDBJ databases">
        <title>Multicomponent nature underlies the extraordinary mechanical properties of spider dragline silk.</title>
        <authorList>
            <person name="Kono N."/>
            <person name="Nakamura H."/>
            <person name="Mori M."/>
            <person name="Yoshida Y."/>
            <person name="Ohtoshi R."/>
            <person name="Malay A.D."/>
            <person name="Moran D.A.P."/>
            <person name="Tomita M."/>
            <person name="Numata K."/>
            <person name="Arakawa K."/>
        </authorList>
    </citation>
    <scope>NUCLEOTIDE SEQUENCE</scope>
</reference>
<dbReference type="EMBL" id="BMAO01034521">
    <property type="protein sequence ID" value="GFQ97174.1"/>
    <property type="molecule type" value="Genomic_DNA"/>
</dbReference>
<protein>
    <submittedName>
        <fullName evidence="1">Uncharacterized protein</fullName>
    </submittedName>
</protein>
<sequence length="161" mass="19102">MYNYQPGMTWSSHDQDFEEAENFNEPHRLNGAELSDLVRDFDLPKKTKILASRLQQWYLFLPGIKITDYLACENSLFRFFEKEEHVVPCIDINGMMNFMDIKYDPNYWRWFIDSSKLSFKAVLLHNGNLLPSIPIGHSVHVKETYANVKILLELKKYEDYK</sequence>
<evidence type="ECO:0000313" key="2">
    <source>
        <dbReference type="Proteomes" id="UP000887116"/>
    </source>
</evidence>